<feature type="compositionally biased region" description="Low complexity" evidence="1">
    <location>
        <begin position="60"/>
        <end position="73"/>
    </location>
</feature>
<dbReference type="InterPro" id="IPR021973">
    <property type="entry name" value="SprA-related"/>
</dbReference>
<feature type="compositionally biased region" description="Basic and acidic residues" evidence="1">
    <location>
        <begin position="76"/>
        <end position="112"/>
    </location>
</feature>
<feature type="compositionally biased region" description="Polar residues" evidence="1">
    <location>
        <begin position="25"/>
        <end position="36"/>
    </location>
</feature>
<proteinExistence type="predicted"/>
<organism evidence="2 3">
    <name type="scientific">Atopomonas hussainii</name>
    <dbReference type="NCBI Taxonomy" id="1429083"/>
    <lineage>
        <taxon>Bacteria</taxon>
        <taxon>Pseudomonadati</taxon>
        <taxon>Pseudomonadota</taxon>
        <taxon>Gammaproteobacteria</taxon>
        <taxon>Pseudomonadales</taxon>
        <taxon>Pseudomonadaceae</taxon>
        <taxon>Atopomonas</taxon>
    </lineage>
</organism>
<evidence type="ECO:0000313" key="3">
    <source>
        <dbReference type="Proteomes" id="UP000185766"/>
    </source>
</evidence>
<gene>
    <name evidence="2" type="ORF">SAMN05216214_10329</name>
</gene>
<dbReference type="STRING" id="1429083.GCA_001885685_01625"/>
<feature type="compositionally biased region" description="Basic and acidic residues" evidence="1">
    <location>
        <begin position="209"/>
        <end position="236"/>
    </location>
</feature>
<accession>A0A1H7HLL8</accession>
<dbReference type="Proteomes" id="UP000185766">
    <property type="component" value="Unassembled WGS sequence"/>
</dbReference>
<protein>
    <submittedName>
        <fullName evidence="2">SprA-related family protein</fullName>
    </submittedName>
</protein>
<keyword evidence="3" id="KW-1185">Reference proteome</keyword>
<feature type="region of interest" description="Disordered" evidence="1">
    <location>
        <begin position="25"/>
        <end position="135"/>
    </location>
</feature>
<dbReference type="Pfam" id="PF12118">
    <property type="entry name" value="SprA-related"/>
    <property type="match status" value="1"/>
</dbReference>
<evidence type="ECO:0000313" key="2">
    <source>
        <dbReference type="EMBL" id="SEK51204.1"/>
    </source>
</evidence>
<dbReference type="EMBL" id="FOAS01000003">
    <property type="protein sequence ID" value="SEK51204.1"/>
    <property type="molecule type" value="Genomic_DNA"/>
</dbReference>
<feature type="region of interest" description="Disordered" evidence="1">
    <location>
        <begin position="198"/>
        <end position="239"/>
    </location>
</feature>
<evidence type="ECO:0000256" key="1">
    <source>
        <dbReference type="SAM" id="MobiDB-lite"/>
    </source>
</evidence>
<name>A0A1H7HLL8_9GAMM</name>
<feature type="compositionally biased region" description="Basic and acidic residues" evidence="1">
    <location>
        <begin position="50"/>
        <end position="59"/>
    </location>
</feature>
<sequence length="263" mass="28367">MNVSPLPALPVQSVAVAPVRTTQAPVIADPSQTTLPPVNEGSAALGSARSPDEQGRAQREQSQAEQLRAQQEQEAQEAKVRDQQDAEQQQKDQQEISRLSARDAEVRAHEQAHAAVGGQYAGAPSYTFKRGPDGRSYAVAGEVSIDASPVNGDPEATLAKMQQVLRAALAPAEPSSADLRIAAQAQAALTEARAELAEKNRNEQVQAQEQREADRLAAEEDDQQRQQDREQSERLTRSPFDLTLYRRLSALSPAEGVGFSAEA</sequence>
<dbReference type="RefSeq" id="WP_074865081.1">
    <property type="nucleotide sequence ID" value="NZ_FOAS01000003.1"/>
</dbReference>
<reference evidence="2 3" key="1">
    <citation type="submission" date="2016-10" db="EMBL/GenBank/DDBJ databases">
        <authorList>
            <person name="de Groot N.N."/>
        </authorList>
    </citation>
    <scope>NUCLEOTIDE SEQUENCE [LARGE SCALE GENOMIC DNA]</scope>
    <source>
        <strain evidence="2 3">JCM 19513</strain>
    </source>
</reference>
<dbReference type="AlphaFoldDB" id="A0A1H7HLL8"/>